<dbReference type="OrthoDB" id="269405at2759"/>
<name>A0A482V1X8_ASBVE</name>
<comment type="subcellular location">
    <subcellularLocation>
        <location evidence="1">Cytoplasm</location>
    </subcellularLocation>
</comment>
<evidence type="ECO:0000256" key="2">
    <source>
        <dbReference type="ARBA" id="ARBA00006289"/>
    </source>
</evidence>
<dbReference type="Pfam" id="PF04112">
    <property type="entry name" value="Mak10"/>
    <property type="match status" value="1"/>
</dbReference>
<protein>
    <recommendedName>
        <fullName evidence="4">Protein MAK10 homolog</fullName>
    </recommendedName>
</protein>
<reference evidence="7 8" key="1">
    <citation type="submission" date="2017-03" db="EMBL/GenBank/DDBJ databases">
        <title>Genome of the blue death feigning beetle - Asbolus verrucosus.</title>
        <authorList>
            <person name="Rider S.D."/>
        </authorList>
    </citation>
    <scope>NUCLEOTIDE SEQUENCE [LARGE SCALE GENOMIC DNA]</scope>
    <source>
        <strain evidence="7">Butters</strain>
        <tissue evidence="7">Head and leg muscle</tissue>
    </source>
</reference>
<dbReference type="InterPro" id="IPR057982">
    <property type="entry name" value="TPR_NAA35"/>
</dbReference>
<dbReference type="STRING" id="1661398.A0A482V1X8"/>
<dbReference type="AlphaFoldDB" id="A0A482V1X8"/>
<keyword evidence="8" id="KW-1185">Reference proteome</keyword>
<evidence type="ECO:0000313" key="8">
    <source>
        <dbReference type="Proteomes" id="UP000292052"/>
    </source>
</evidence>
<dbReference type="Proteomes" id="UP000292052">
    <property type="component" value="Unassembled WGS sequence"/>
</dbReference>
<evidence type="ECO:0000256" key="4">
    <source>
        <dbReference type="ARBA" id="ARBA00030494"/>
    </source>
</evidence>
<accession>A0A482V1X8</accession>
<dbReference type="InterPro" id="IPR007244">
    <property type="entry name" value="Naa35_N"/>
</dbReference>
<dbReference type="EMBL" id="QDEB01131785">
    <property type="protein sequence ID" value="RZB39042.1"/>
    <property type="molecule type" value="Genomic_DNA"/>
</dbReference>
<sequence>MGELLHDNLFGLFEAMSAIEMMDPKMDAGMICNRGARKAKTLSQTLEDGTLKLDGFEYDEMIGIIDITLACIVSWLEGHSLAQTVFTNLYLHKPYSIEDRTMKAFCVIVYKLLEIIKDFVHKAMVYEEEDFQPMQYGYHLNPDISEQRIIGMLREVEEELHRKIRSRQSVNEIQAIHARIKFVRVFYQALTLMRREDQAPAITDCQRLLITASDMLSVMKDTVDLGIQASDNELIAGFEPLINQRLLPPTFPRYTKIKPRAEALVYFSEMDFFIEFSKTSPCLLSRSALQLLYQGTNPCALRDILKEAVKLFICPPALVSKPILSNQQAKKYVESFLTHCTRPFASFLQLCGHNRARQRDKLAHLLEEFTNLQDEAERVDAYLHNISVNSTSRPHLACFGTWILYHTLKIMIMYLLAGYLYEFLYGWLVSALSRADSFLVENELINELQKSKSTSKKKPKHKRKPRPYNKDIVYYQALQNMCGGYYKALMGFRLDGKLTMPHPQFDSEQVRYEHRFAPFQNLLTPPPVQYSEFREMTSIERLQQPVDSIYFYITGCKHFHQARQLLENIQVDNEITDLLKIAKTNFIVLKLLAGGHKKDSVTPPEFDF</sequence>
<proteinExistence type="inferred from homology"/>
<dbReference type="PANTHER" id="PTHR21373">
    <property type="entry name" value="GLUCOSE REPRESSIBLE PROTEIN MAK10"/>
    <property type="match status" value="1"/>
</dbReference>
<evidence type="ECO:0000259" key="6">
    <source>
        <dbReference type="Pfam" id="PF25789"/>
    </source>
</evidence>
<dbReference type="GO" id="GO:0031417">
    <property type="term" value="C:NatC complex"/>
    <property type="evidence" value="ECO:0007669"/>
    <property type="project" value="InterPro"/>
</dbReference>
<feature type="domain" description="NAA35-like N-terminal" evidence="5">
    <location>
        <begin position="2"/>
        <end position="150"/>
    </location>
</feature>
<keyword evidence="3" id="KW-0963">Cytoplasm</keyword>
<dbReference type="Pfam" id="PF25789">
    <property type="entry name" value="TPR_NAA35"/>
    <property type="match status" value="1"/>
</dbReference>
<feature type="non-terminal residue" evidence="7">
    <location>
        <position position="608"/>
    </location>
</feature>
<feature type="domain" description="NAA35-like TPR repeats" evidence="6">
    <location>
        <begin position="270"/>
        <end position="608"/>
    </location>
</feature>
<organism evidence="7 8">
    <name type="scientific">Asbolus verrucosus</name>
    <name type="common">Desert ironclad beetle</name>
    <dbReference type="NCBI Taxonomy" id="1661398"/>
    <lineage>
        <taxon>Eukaryota</taxon>
        <taxon>Metazoa</taxon>
        <taxon>Ecdysozoa</taxon>
        <taxon>Arthropoda</taxon>
        <taxon>Hexapoda</taxon>
        <taxon>Insecta</taxon>
        <taxon>Pterygota</taxon>
        <taxon>Neoptera</taxon>
        <taxon>Endopterygota</taxon>
        <taxon>Coleoptera</taxon>
        <taxon>Polyphaga</taxon>
        <taxon>Cucujiformia</taxon>
        <taxon>Tenebrionidae</taxon>
        <taxon>Pimeliinae</taxon>
        <taxon>Asbolus</taxon>
    </lineage>
</organism>
<dbReference type="GO" id="GO:0016740">
    <property type="term" value="F:transferase activity"/>
    <property type="evidence" value="ECO:0007669"/>
    <property type="project" value="UniProtKB-KW"/>
</dbReference>
<dbReference type="InterPro" id="IPR057983">
    <property type="entry name" value="NAA35-like_N"/>
</dbReference>
<evidence type="ECO:0000256" key="1">
    <source>
        <dbReference type="ARBA" id="ARBA00004496"/>
    </source>
</evidence>
<comment type="similarity">
    <text evidence="2">Belongs to the MAK10 family.</text>
</comment>
<keyword evidence="7" id="KW-0808">Transferase</keyword>
<dbReference type="PANTHER" id="PTHR21373:SF0">
    <property type="entry name" value="N-ALPHA-ACETYLTRANSFERASE 35, NATC AUXILIARY SUBUNIT"/>
    <property type="match status" value="1"/>
</dbReference>
<evidence type="ECO:0000313" key="7">
    <source>
        <dbReference type="EMBL" id="RZB39042.1"/>
    </source>
</evidence>
<evidence type="ECO:0000256" key="3">
    <source>
        <dbReference type="ARBA" id="ARBA00022490"/>
    </source>
</evidence>
<evidence type="ECO:0000259" key="5">
    <source>
        <dbReference type="Pfam" id="PF04112"/>
    </source>
</evidence>
<comment type="caution">
    <text evidence="7">The sequence shown here is derived from an EMBL/GenBank/DDBJ whole genome shotgun (WGS) entry which is preliminary data.</text>
</comment>
<gene>
    <name evidence="7" type="ORF">BDFB_005588</name>
</gene>